<dbReference type="SUPFAM" id="SSF74924">
    <property type="entry name" value="Cap-Gly domain"/>
    <property type="match status" value="3"/>
</dbReference>
<proteinExistence type="predicted"/>
<feature type="domain" description="CAP-Gly" evidence="2">
    <location>
        <begin position="318"/>
        <end position="361"/>
    </location>
</feature>
<protein>
    <recommendedName>
        <fullName evidence="2">CAP-Gly domain-containing protein</fullName>
    </recommendedName>
</protein>
<feature type="region of interest" description="Disordered" evidence="1">
    <location>
        <begin position="371"/>
        <end position="405"/>
    </location>
</feature>
<reference evidence="3 4" key="1">
    <citation type="journal article" date="2013" name="Curr. Biol.">
        <title>The Genome of the Foraminiferan Reticulomyxa filosa.</title>
        <authorList>
            <person name="Glockner G."/>
            <person name="Hulsmann N."/>
            <person name="Schleicher M."/>
            <person name="Noegel A.A."/>
            <person name="Eichinger L."/>
            <person name="Gallinger C."/>
            <person name="Pawlowski J."/>
            <person name="Sierra R."/>
            <person name="Euteneuer U."/>
            <person name="Pillet L."/>
            <person name="Moustafa A."/>
            <person name="Platzer M."/>
            <person name="Groth M."/>
            <person name="Szafranski K."/>
            <person name="Schliwa M."/>
        </authorList>
    </citation>
    <scope>NUCLEOTIDE SEQUENCE [LARGE SCALE GENOMIC DNA]</scope>
</reference>
<evidence type="ECO:0000313" key="3">
    <source>
        <dbReference type="EMBL" id="ETO32395.1"/>
    </source>
</evidence>
<evidence type="ECO:0000256" key="1">
    <source>
        <dbReference type="SAM" id="MobiDB-lite"/>
    </source>
</evidence>
<feature type="compositionally biased region" description="Basic and acidic residues" evidence="1">
    <location>
        <begin position="371"/>
        <end position="380"/>
    </location>
</feature>
<feature type="non-terminal residue" evidence="3">
    <location>
        <position position="405"/>
    </location>
</feature>
<dbReference type="InterPro" id="IPR000938">
    <property type="entry name" value="CAP-Gly_domain"/>
</dbReference>
<dbReference type="Pfam" id="PF01302">
    <property type="entry name" value="CAP_GLY"/>
    <property type="match status" value="3"/>
</dbReference>
<sequence length="405" mass="45692">MEWDETKTTTTKTTKDILIANSATATLLVPTIELEIEEEEEPETIPEDLEMEPPVDHPNDDLTSNEGNWRRQGTVIERDGRMDNDNDQMKTIDEDEEVDDDVVIHKPRKLSTAEKSELLKRMIARLRINDRVELFGGQMGTVRYLGTVETDGNENIGIELDDITIGGHNGRGKFTAREGHVYPYTLISVHVNNPNGSNEELVPVNYLDRVRLQGGRTGVVRYVGPLDGMGDATKEYIGLELDQFDPRATSGIFKGKEYFTVHPNKGAFIDKSQIVANLGSSIAMGKDLTPPNPYNGELAQGKIVKTKYYGKGKIMFIGLTGFSDGEIIGLELDHWWPNGGNGTVQEKEYFKCKPGHAYFCSRKDIERVLNETSENRGKEEKEEEEEEFQNYLSLRQMPAMRDRVQ</sequence>
<accession>X6P1I9</accession>
<dbReference type="Proteomes" id="UP000023152">
    <property type="component" value="Unassembled WGS sequence"/>
</dbReference>
<keyword evidence="4" id="KW-1185">Reference proteome</keyword>
<dbReference type="PROSITE" id="PS50245">
    <property type="entry name" value="CAP_GLY_2"/>
    <property type="match status" value="1"/>
</dbReference>
<dbReference type="SMART" id="SM01052">
    <property type="entry name" value="CAP_GLY"/>
    <property type="match status" value="3"/>
</dbReference>
<dbReference type="AlphaFoldDB" id="X6P1I9"/>
<dbReference type="EMBL" id="ASPP01004236">
    <property type="protein sequence ID" value="ETO32395.1"/>
    <property type="molecule type" value="Genomic_DNA"/>
</dbReference>
<dbReference type="InterPro" id="IPR036859">
    <property type="entry name" value="CAP-Gly_dom_sf"/>
</dbReference>
<feature type="region of interest" description="Disordered" evidence="1">
    <location>
        <begin position="37"/>
        <end position="67"/>
    </location>
</feature>
<dbReference type="Gene3D" id="2.30.30.190">
    <property type="entry name" value="CAP Gly-rich-like domain"/>
    <property type="match status" value="3"/>
</dbReference>
<name>X6P1I9_RETFI</name>
<feature type="compositionally biased region" description="Acidic residues" evidence="1">
    <location>
        <begin position="37"/>
        <end position="53"/>
    </location>
</feature>
<evidence type="ECO:0000259" key="2">
    <source>
        <dbReference type="PROSITE" id="PS50245"/>
    </source>
</evidence>
<comment type="caution">
    <text evidence="3">The sequence shown here is derived from an EMBL/GenBank/DDBJ whole genome shotgun (WGS) entry which is preliminary data.</text>
</comment>
<dbReference type="OrthoDB" id="2130750at2759"/>
<gene>
    <name evidence="3" type="ORF">RFI_04721</name>
</gene>
<organism evidence="3 4">
    <name type="scientific">Reticulomyxa filosa</name>
    <dbReference type="NCBI Taxonomy" id="46433"/>
    <lineage>
        <taxon>Eukaryota</taxon>
        <taxon>Sar</taxon>
        <taxon>Rhizaria</taxon>
        <taxon>Retaria</taxon>
        <taxon>Foraminifera</taxon>
        <taxon>Monothalamids</taxon>
        <taxon>Reticulomyxidae</taxon>
        <taxon>Reticulomyxa</taxon>
    </lineage>
</organism>
<evidence type="ECO:0000313" key="4">
    <source>
        <dbReference type="Proteomes" id="UP000023152"/>
    </source>
</evidence>